<dbReference type="EMBL" id="JBEDUW010000007">
    <property type="protein sequence ID" value="KAK9911230.1"/>
    <property type="molecule type" value="Genomic_DNA"/>
</dbReference>
<dbReference type="InterPro" id="IPR002156">
    <property type="entry name" value="RNaseH_domain"/>
</dbReference>
<dbReference type="PANTHER" id="PTHR47723">
    <property type="entry name" value="OS05G0353850 PROTEIN"/>
    <property type="match status" value="1"/>
</dbReference>
<feature type="domain" description="RNase H type-1" evidence="1">
    <location>
        <begin position="81"/>
        <end position="200"/>
    </location>
</feature>
<dbReference type="GO" id="GO:0003676">
    <property type="term" value="F:nucleic acid binding"/>
    <property type="evidence" value="ECO:0007669"/>
    <property type="project" value="InterPro"/>
</dbReference>
<name>A0AAW1VXL3_RUBAR</name>
<evidence type="ECO:0000259" key="1">
    <source>
        <dbReference type="Pfam" id="PF13456"/>
    </source>
</evidence>
<dbReference type="InterPro" id="IPR044730">
    <property type="entry name" value="RNase_H-like_dom_plant"/>
</dbReference>
<keyword evidence="3" id="KW-1185">Reference proteome</keyword>
<dbReference type="PANTHER" id="PTHR47723:SF23">
    <property type="entry name" value="REVERSE TRANSCRIPTASE-LIKE PROTEIN"/>
    <property type="match status" value="1"/>
</dbReference>
<dbReference type="CDD" id="cd06222">
    <property type="entry name" value="RNase_H_like"/>
    <property type="match status" value="1"/>
</dbReference>
<dbReference type="InterPro" id="IPR053151">
    <property type="entry name" value="RNase_H-like"/>
</dbReference>
<accession>A0AAW1VXL3</accession>
<dbReference type="Proteomes" id="UP001457282">
    <property type="component" value="Unassembled WGS sequence"/>
</dbReference>
<protein>
    <recommendedName>
        <fullName evidence="1">RNase H type-1 domain-containing protein</fullName>
    </recommendedName>
</protein>
<proteinExistence type="predicted"/>
<sequence>MAVWKTRNKLHFENKKPSLMKVLCSIKAWIRFIAPHLPGHASGVSDCSLLKAMGVVPVPKIRRVPHLVLWHPPFVPWLKLNTDGLAKGNPGPAACGGIFRDCFGRFIGGFCVNLGHQTAFFSELMAIIIGVEFAFHFGWHHLWLESDSTSALACLSSSSFLPPWLLRIPWLNCLAQIRAMNFYNSHILREGNSSADRMASLGLTSSYLIWHDTPPVEISPLLHMDVMGYPYFRVS</sequence>
<gene>
    <name evidence="2" type="ORF">M0R45_035151</name>
</gene>
<dbReference type="SUPFAM" id="SSF53098">
    <property type="entry name" value="Ribonuclease H-like"/>
    <property type="match status" value="1"/>
</dbReference>
<dbReference type="InterPro" id="IPR036397">
    <property type="entry name" value="RNaseH_sf"/>
</dbReference>
<reference evidence="2 3" key="1">
    <citation type="journal article" date="2023" name="G3 (Bethesda)">
        <title>A chromosome-length genome assembly and annotation of blackberry (Rubus argutus, cv. 'Hillquist').</title>
        <authorList>
            <person name="Bruna T."/>
            <person name="Aryal R."/>
            <person name="Dudchenko O."/>
            <person name="Sargent D.J."/>
            <person name="Mead D."/>
            <person name="Buti M."/>
            <person name="Cavallini A."/>
            <person name="Hytonen T."/>
            <person name="Andres J."/>
            <person name="Pham M."/>
            <person name="Weisz D."/>
            <person name="Mascagni F."/>
            <person name="Usai G."/>
            <person name="Natali L."/>
            <person name="Bassil N."/>
            <person name="Fernandez G.E."/>
            <person name="Lomsadze A."/>
            <person name="Armour M."/>
            <person name="Olukolu B."/>
            <person name="Poorten T."/>
            <person name="Britton C."/>
            <person name="Davik J."/>
            <person name="Ashrafi H."/>
            <person name="Aiden E.L."/>
            <person name="Borodovsky M."/>
            <person name="Worthington M."/>
        </authorList>
    </citation>
    <scope>NUCLEOTIDE SEQUENCE [LARGE SCALE GENOMIC DNA]</scope>
    <source>
        <strain evidence="2">PI 553951</strain>
    </source>
</reference>
<dbReference type="AlphaFoldDB" id="A0AAW1VXL3"/>
<evidence type="ECO:0000313" key="2">
    <source>
        <dbReference type="EMBL" id="KAK9911230.1"/>
    </source>
</evidence>
<evidence type="ECO:0000313" key="3">
    <source>
        <dbReference type="Proteomes" id="UP001457282"/>
    </source>
</evidence>
<dbReference type="Pfam" id="PF13456">
    <property type="entry name" value="RVT_3"/>
    <property type="match status" value="1"/>
</dbReference>
<dbReference type="Gene3D" id="3.30.420.10">
    <property type="entry name" value="Ribonuclease H-like superfamily/Ribonuclease H"/>
    <property type="match status" value="1"/>
</dbReference>
<comment type="caution">
    <text evidence="2">The sequence shown here is derived from an EMBL/GenBank/DDBJ whole genome shotgun (WGS) entry which is preliminary data.</text>
</comment>
<dbReference type="GO" id="GO:0004523">
    <property type="term" value="F:RNA-DNA hybrid ribonuclease activity"/>
    <property type="evidence" value="ECO:0007669"/>
    <property type="project" value="InterPro"/>
</dbReference>
<dbReference type="InterPro" id="IPR012337">
    <property type="entry name" value="RNaseH-like_sf"/>
</dbReference>
<organism evidence="2 3">
    <name type="scientific">Rubus argutus</name>
    <name type="common">Southern blackberry</name>
    <dbReference type="NCBI Taxonomy" id="59490"/>
    <lineage>
        <taxon>Eukaryota</taxon>
        <taxon>Viridiplantae</taxon>
        <taxon>Streptophyta</taxon>
        <taxon>Embryophyta</taxon>
        <taxon>Tracheophyta</taxon>
        <taxon>Spermatophyta</taxon>
        <taxon>Magnoliopsida</taxon>
        <taxon>eudicotyledons</taxon>
        <taxon>Gunneridae</taxon>
        <taxon>Pentapetalae</taxon>
        <taxon>rosids</taxon>
        <taxon>fabids</taxon>
        <taxon>Rosales</taxon>
        <taxon>Rosaceae</taxon>
        <taxon>Rosoideae</taxon>
        <taxon>Rosoideae incertae sedis</taxon>
        <taxon>Rubus</taxon>
    </lineage>
</organism>